<organism evidence="1">
    <name type="scientific">termite gut metagenome</name>
    <dbReference type="NCBI Taxonomy" id="433724"/>
    <lineage>
        <taxon>unclassified sequences</taxon>
        <taxon>metagenomes</taxon>
        <taxon>organismal metagenomes</taxon>
    </lineage>
</organism>
<evidence type="ECO:0000313" key="1">
    <source>
        <dbReference type="EMBL" id="KAA6318260.1"/>
    </source>
</evidence>
<protein>
    <submittedName>
        <fullName evidence="1">Uncharacterized protein</fullName>
    </submittedName>
</protein>
<comment type="caution">
    <text evidence="1">The sequence shown here is derived from an EMBL/GenBank/DDBJ whole genome shotgun (WGS) entry which is preliminary data.</text>
</comment>
<name>A0A5J4QB70_9ZZZZ</name>
<proteinExistence type="predicted"/>
<gene>
    <name evidence="1" type="ORF">EZS27_031711</name>
</gene>
<dbReference type="EMBL" id="SNRY01004251">
    <property type="protein sequence ID" value="KAA6318260.1"/>
    <property type="molecule type" value="Genomic_DNA"/>
</dbReference>
<accession>A0A5J4QB70</accession>
<reference evidence="1" key="1">
    <citation type="submission" date="2019-03" db="EMBL/GenBank/DDBJ databases">
        <title>Single cell metagenomics reveals metabolic interactions within the superorganism composed of flagellate Streblomastix strix and complex community of Bacteroidetes bacteria on its surface.</title>
        <authorList>
            <person name="Treitli S.C."/>
            <person name="Kolisko M."/>
            <person name="Husnik F."/>
            <person name="Keeling P."/>
            <person name="Hampl V."/>
        </authorList>
    </citation>
    <scope>NUCLEOTIDE SEQUENCE</scope>
    <source>
        <strain evidence="1">STM</strain>
    </source>
</reference>
<dbReference type="AlphaFoldDB" id="A0A5J4QB70"/>
<sequence>MPDLADAMNDSFVRKKDNSTFTILDLNTRNNMRFRGYAKTENFGKEL</sequence>